<feature type="transmembrane region" description="Helical" evidence="5">
    <location>
        <begin position="206"/>
        <end position="227"/>
    </location>
</feature>
<evidence type="ECO:0000256" key="5">
    <source>
        <dbReference type="SAM" id="Phobius"/>
    </source>
</evidence>
<dbReference type="InterPro" id="IPR007300">
    <property type="entry name" value="CidB/LrgB"/>
</dbReference>
<dbReference type="AlphaFoldDB" id="A0A7T3V4Y6"/>
<evidence type="ECO:0000313" key="7">
    <source>
        <dbReference type="Proteomes" id="UP000595224"/>
    </source>
</evidence>
<dbReference type="GO" id="GO:0016020">
    <property type="term" value="C:membrane"/>
    <property type="evidence" value="ECO:0007669"/>
    <property type="project" value="UniProtKB-SubCell"/>
</dbReference>
<dbReference type="EMBL" id="CP064936">
    <property type="protein sequence ID" value="QQA00973.1"/>
    <property type="molecule type" value="Genomic_DNA"/>
</dbReference>
<dbReference type="Proteomes" id="UP000595224">
    <property type="component" value="Chromosome"/>
</dbReference>
<dbReference type="PANTHER" id="PTHR30249">
    <property type="entry name" value="PUTATIVE SEROTONIN TRANSPORTER"/>
    <property type="match status" value="1"/>
</dbReference>
<dbReference type="RefSeq" id="WP_198442584.1">
    <property type="nucleotide sequence ID" value="NZ_CBCSHE010000005.1"/>
</dbReference>
<reference evidence="6 7" key="1">
    <citation type="submission" date="2020-11" db="EMBL/GenBank/DDBJ databases">
        <title>Treponema Peruensis nv. sp., first commensal Treponema isolated from human feces.</title>
        <authorList>
            <person name="Belkhou C."/>
            <person name="Raes J."/>
        </authorList>
    </citation>
    <scope>NUCLEOTIDE SEQUENCE [LARGE SCALE GENOMIC DNA]</scope>
    <source>
        <strain evidence="6 7">RCC2812</strain>
    </source>
</reference>
<keyword evidence="7" id="KW-1185">Reference proteome</keyword>
<feature type="transmembrane region" description="Helical" evidence="5">
    <location>
        <begin position="148"/>
        <end position="167"/>
    </location>
</feature>
<feature type="transmembrane region" description="Helical" evidence="5">
    <location>
        <begin position="33"/>
        <end position="56"/>
    </location>
</feature>
<evidence type="ECO:0000256" key="1">
    <source>
        <dbReference type="ARBA" id="ARBA00004141"/>
    </source>
</evidence>
<name>A0A7T3V4Y6_9SPIR</name>
<feature type="transmembrane region" description="Helical" evidence="5">
    <location>
        <begin position="62"/>
        <end position="82"/>
    </location>
</feature>
<keyword evidence="2 5" id="KW-0812">Transmembrane</keyword>
<evidence type="ECO:0000256" key="2">
    <source>
        <dbReference type="ARBA" id="ARBA00022692"/>
    </source>
</evidence>
<keyword evidence="4 5" id="KW-0472">Membrane</keyword>
<evidence type="ECO:0000256" key="4">
    <source>
        <dbReference type="ARBA" id="ARBA00023136"/>
    </source>
</evidence>
<feature type="transmembrane region" description="Helical" evidence="5">
    <location>
        <begin position="6"/>
        <end position="26"/>
    </location>
</feature>
<evidence type="ECO:0000256" key="3">
    <source>
        <dbReference type="ARBA" id="ARBA00022989"/>
    </source>
</evidence>
<feature type="transmembrane region" description="Helical" evidence="5">
    <location>
        <begin position="179"/>
        <end position="200"/>
    </location>
</feature>
<comment type="subcellular location">
    <subcellularLocation>
        <location evidence="1">Membrane</location>
        <topology evidence="1">Multi-pass membrane protein</topology>
    </subcellularLocation>
</comment>
<sequence>MKEFCENSVFFGVFLTLFTYMIGVWLHKKTKFFLFSPLIVSITLCIVFLLATGISYESYELGAKLVSDLLTPATVCLAIPLYQQFEKLKRNWPAIIGGIVAGVLTNFVFILVMCILFKIGHTEYVSMLPKSITTAIGLPLAEELGGSVPITVVMIIITGNLGNLFAAKICKIFHINDPIAKGVAIGTSAHALGTAAAIQMGEVEGAMSGLSIAVAGLLTVVGASVFAQFI</sequence>
<dbReference type="KEGG" id="tper:IWA51_12090"/>
<organism evidence="6 7">
    <name type="scientific">Treponema peruense</name>
    <dbReference type="NCBI Taxonomy" id="2787628"/>
    <lineage>
        <taxon>Bacteria</taxon>
        <taxon>Pseudomonadati</taxon>
        <taxon>Spirochaetota</taxon>
        <taxon>Spirochaetia</taxon>
        <taxon>Spirochaetales</taxon>
        <taxon>Treponemataceae</taxon>
        <taxon>Treponema</taxon>
    </lineage>
</organism>
<accession>A0A7T3V4Y6</accession>
<proteinExistence type="predicted"/>
<gene>
    <name evidence="6" type="ORF">IWA51_12090</name>
</gene>
<dbReference type="Pfam" id="PF04172">
    <property type="entry name" value="LrgB"/>
    <property type="match status" value="1"/>
</dbReference>
<feature type="transmembrane region" description="Helical" evidence="5">
    <location>
        <begin position="94"/>
        <end position="119"/>
    </location>
</feature>
<keyword evidence="3 5" id="KW-1133">Transmembrane helix</keyword>
<evidence type="ECO:0000313" key="6">
    <source>
        <dbReference type="EMBL" id="QQA00973.1"/>
    </source>
</evidence>
<dbReference type="PANTHER" id="PTHR30249:SF0">
    <property type="entry name" value="PLASTIDAL GLYCOLATE_GLYCERATE TRANSLOCATOR 1, CHLOROPLASTIC"/>
    <property type="match status" value="1"/>
</dbReference>
<protein>
    <submittedName>
        <fullName evidence="6">LrgB family protein</fullName>
    </submittedName>
</protein>